<feature type="transmembrane region" description="Helical" evidence="9">
    <location>
        <begin position="30"/>
        <end position="49"/>
    </location>
</feature>
<organism evidence="10 11">
    <name type="scientific">Massilicoli timonensis</name>
    <dbReference type="NCBI Taxonomy" id="2015901"/>
    <lineage>
        <taxon>Bacteria</taxon>
        <taxon>Bacillati</taxon>
        <taxon>Bacillota</taxon>
        <taxon>Erysipelotrichia</taxon>
        <taxon>Erysipelotrichales</taxon>
        <taxon>Erysipelotrichaceae</taxon>
        <taxon>Massilicoli</taxon>
    </lineage>
</organism>
<name>A0ABT1SHN3_9FIRM</name>
<dbReference type="PANTHER" id="PTHR32502:SF8">
    <property type="entry name" value="N-ACETYLGALACTOSAMINE PERMEASE IIC COMPONENT 1"/>
    <property type="match status" value="1"/>
</dbReference>
<dbReference type="Proteomes" id="UP001524435">
    <property type="component" value="Unassembled WGS sequence"/>
</dbReference>
<evidence type="ECO:0000256" key="5">
    <source>
        <dbReference type="ARBA" id="ARBA00022683"/>
    </source>
</evidence>
<evidence type="ECO:0000313" key="10">
    <source>
        <dbReference type="EMBL" id="MCQ5120652.1"/>
    </source>
</evidence>
<feature type="transmembrane region" description="Helical" evidence="9">
    <location>
        <begin position="179"/>
        <end position="198"/>
    </location>
</feature>
<dbReference type="PANTHER" id="PTHR32502">
    <property type="entry name" value="N-ACETYLGALACTOSAMINE PERMEASE II COMPONENT-RELATED"/>
    <property type="match status" value="1"/>
</dbReference>
<feature type="transmembrane region" description="Helical" evidence="9">
    <location>
        <begin position="204"/>
        <end position="236"/>
    </location>
</feature>
<keyword evidence="11" id="KW-1185">Reference proteome</keyword>
<keyword evidence="5" id="KW-0598">Phosphotransferase system</keyword>
<evidence type="ECO:0000256" key="4">
    <source>
        <dbReference type="ARBA" id="ARBA00022597"/>
    </source>
</evidence>
<keyword evidence="2" id="KW-0813">Transport</keyword>
<comment type="caution">
    <text evidence="10">The sequence shown here is derived from an EMBL/GenBank/DDBJ whole genome shotgun (WGS) entry which is preliminary data.</text>
</comment>
<evidence type="ECO:0000256" key="7">
    <source>
        <dbReference type="ARBA" id="ARBA00022989"/>
    </source>
</evidence>
<proteinExistence type="predicted"/>
<protein>
    <submittedName>
        <fullName evidence="10">PTS sugar transporter subunit IIC</fullName>
    </submittedName>
</protein>
<feature type="transmembrane region" description="Helical" evidence="9">
    <location>
        <begin position="92"/>
        <end position="116"/>
    </location>
</feature>
<feature type="transmembrane region" description="Helical" evidence="9">
    <location>
        <begin position="6"/>
        <end position="23"/>
    </location>
</feature>
<keyword evidence="3" id="KW-1003">Cell membrane</keyword>
<evidence type="ECO:0000256" key="2">
    <source>
        <dbReference type="ARBA" id="ARBA00022448"/>
    </source>
</evidence>
<keyword evidence="4 10" id="KW-0762">Sugar transport</keyword>
<comment type="subcellular location">
    <subcellularLocation>
        <location evidence="1">Cell membrane</location>
        <topology evidence="1">Multi-pass membrane protein</topology>
    </subcellularLocation>
</comment>
<evidence type="ECO:0000256" key="8">
    <source>
        <dbReference type="ARBA" id="ARBA00023136"/>
    </source>
</evidence>
<accession>A0ABT1SHN3</accession>
<sequence length="262" mass="27684">MTEAILVGITVFVLEFIETWFSYPMTTRPLVVGTAIGIVLGDVTTGVTVGASLELVFMGVMAIGGTVPPDACSGTAVGTAYAIILGQGVETAFALAVPASMLCQMLFVPLVALRSLWSPLIDKWVENGNWKGLQRIVPVVSGTMYVFKGLVCGAAVALGSSAMEGIINDIPQVLLDGMGNASGMLAAVGFGLLLKMMWTKKLAVYYFLGFIMAAYCGMPLMAIAITGIILVIILYFEGEMAKRKNTVALATADDSEEELFND</sequence>
<dbReference type="EMBL" id="JANGCH010000001">
    <property type="protein sequence ID" value="MCQ5120652.1"/>
    <property type="molecule type" value="Genomic_DNA"/>
</dbReference>
<reference evidence="10 11" key="1">
    <citation type="submission" date="2022-06" db="EMBL/GenBank/DDBJ databases">
        <title>Isolation of gut microbiota from human fecal samples.</title>
        <authorList>
            <person name="Pamer E.G."/>
            <person name="Barat B."/>
            <person name="Waligurski E."/>
            <person name="Medina S."/>
            <person name="Paddock L."/>
            <person name="Mostad J."/>
        </authorList>
    </citation>
    <scope>NUCLEOTIDE SEQUENCE [LARGE SCALE GENOMIC DNA]</scope>
    <source>
        <strain evidence="10 11">DFI.6.1</strain>
    </source>
</reference>
<evidence type="ECO:0000256" key="1">
    <source>
        <dbReference type="ARBA" id="ARBA00004651"/>
    </source>
</evidence>
<dbReference type="InterPro" id="IPR004700">
    <property type="entry name" value="PTS_IIC_man"/>
</dbReference>
<dbReference type="RefSeq" id="WP_102267757.1">
    <property type="nucleotide sequence ID" value="NZ_CANTYB010000044.1"/>
</dbReference>
<evidence type="ECO:0000256" key="6">
    <source>
        <dbReference type="ARBA" id="ARBA00022692"/>
    </source>
</evidence>
<dbReference type="InterPro" id="IPR050303">
    <property type="entry name" value="GatZ_KbaZ_carbometab"/>
</dbReference>
<evidence type="ECO:0000256" key="9">
    <source>
        <dbReference type="SAM" id="Phobius"/>
    </source>
</evidence>
<evidence type="ECO:0000256" key="3">
    <source>
        <dbReference type="ARBA" id="ARBA00022475"/>
    </source>
</evidence>
<keyword evidence="8 9" id="KW-0472">Membrane</keyword>
<dbReference type="Pfam" id="PF03609">
    <property type="entry name" value="EII-Sor"/>
    <property type="match status" value="1"/>
</dbReference>
<feature type="transmembrane region" description="Helical" evidence="9">
    <location>
        <begin position="136"/>
        <end position="158"/>
    </location>
</feature>
<keyword evidence="7 9" id="KW-1133">Transmembrane helix</keyword>
<dbReference type="PROSITE" id="PS51106">
    <property type="entry name" value="PTS_EIIC_TYPE_4"/>
    <property type="match status" value="1"/>
</dbReference>
<evidence type="ECO:0000313" key="11">
    <source>
        <dbReference type="Proteomes" id="UP001524435"/>
    </source>
</evidence>
<keyword evidence="6 9" id="KW-0812">Transmembrane</keyword>
<gene>
    <name evidence="10" type="ORF">NE663_00050</name>
</gene>